<organism evidence="15 16">
    <name type="scientific">Zhenpiania hominis</name>
    <dbReference type="NCBI Taxonomy" id="2763644"/>
    <lineage>
        <taxon>Bacteria</taxon>
        <taxon>Bacillati</taxon>
        <taxon>Bacillota</taxon>
        <taxon>Clostridia</taxon>
        <taxon>Peptostreptococcales</taxon>
        <taxon>Anaerovoracaceae</taxon>
        <taxon>Zhenpiania</taxon>
    </lineage>
</organism>
<feature type="region of interest" description="Disordered" evidence="12">
    <location>
        <begin position="433"/>
        <end position="464"/>
    </location>
</feature>
<keyword evidence="5 11" id="KW-0067">ATP-binding</keyword>
<keyword evidence="4 11" id="KW-0347">Helicase</keyword>
<dbReference type="SUPFAM" id="SSF52540">
    <property type="entry name" value="P-loop containing nucleoside triphosphate hydrolases"/>
    <property type="match status" value="1"/>
</dbReference>
<evidence type="ECO:0000256" key="2">
    <source>
        <dbReference type="ARBA" id="ARBA00022741"/>
    </source>
</evidence>
<dbReference type="GO" id="GO:0003677">
    <property type="term" value="F:DNA binding"/>
    <property type="evidence" value="ECO:0007669"/>
    <property type="project" value="UniProtKB-KW"/>
</dbReference>
<dbReference type="PANTHER" id="PTHR11070">
    <property type="entry name" value="UVRD / RECB / PCRA DNA HELICASE FAMILY MEMBER"/>
    <property type="match status" value="1"/>
</dbReference>
<dbReference type="InterPro" id="IPR000212">
    <property type="entry name" value="DNA_helicase_UvrD/REP"/>
</dbReference>
<feature type="binding site" evidence="11">
    <location>
        <begin position="478"/>
        <end position="485"/>
    </location>
    <ligand>
        <name>ATP</name>
        <dbReference type="ChEBI" id="CHEBI:30616"/>
    </ligand>
</feature>
<feature type="domain" description="UvrD-like helicase ATP-binding" evidence="13">
    <location>
        <begin position="457"/>
        <end position="716"/>
    </location>
</feature>
<dbReference type="CDD" id="cd17932">
    <property type="entry name" value="DEXQc_UvrD"/>
    <property type="match status" value="1"/>
</dbReference>
<dbReference type="PROSITE" id="PS51198">
    <property type="entry name" value="UVRD_HELICASE_ATP_BIND"/>
    <property type="match status" value="1"/>
</dbReference>
<feature type="domain" description="UvrD-like helicase C-terminal" evidence="14">
    <location>
        <begin position="717"/>
        <end position="953"/>
    </location>
</feature>
<evidence type="ECO:0000256" key="8">
    <source>
        <dbReference type="ARBA" id="ARBA00034617"/>
    </source>
</evidence>
<comment type="similarity">
    <text evidence="1">Belongs to the helicase family. UvrD subfamily.</text>
</comment>
<accession>A0A923NL26</accession>
<dbReference type="RefSeq" id="WP_187302989.1">
    <property type="nucleotide sequence ID" value="NZ_JACRYT010000007.1"/>
</dbReference>
<dbReference type="Pfam" id="PF00580">
    <property type="entry name" value="UvrD-helicase"/>
    <property type="match status" value="1"/>
</dbReference>
<evidence type="ECO:0000256" key="6">
    <source>
        <dbReference type="ARBA" id="ARBA00023125"/>
    </source>
</evidence>
<evidence type="ECO:0000256" key="4">
    <source>
        <dbReference type="ARBA" id="ARBA00022806"/>
    </source>
</evidence>
<feature type="compositionally biased region" description="Basic and acidic residues" evidence="12">
    <location>
        <begin position="437"/>
        <end position="456"/>
    </location>
</feature>
<keyword evidence="2 11" id="KW-0547">Nucleotide-binding</keyword>
<dbReference type="GO" id="GO:0000725">
    <property type="term" value="P:recombinational repair"/>
    <property type="evidence" value="ECO:0007669"/>
    <property type="project" value="TreeGrafter"/>
</dbReference>
<dbReference type="PANTHER" id="PTHR11070:SF2">
    <property type="entry name" value="ATP-DEPENDENT DNA HELICASE SRS2"/>
    <property type="match status" value="1"/>
</dbReference>
<name>A0A923NL26_9FIRM</name>
<dbReference type="InterPro" id="IPR013986">
    <property type="entry name" value="DExx_box_DNA_helicase_dom_sf"/>
</dbReference>
<keyword evidence="16" id="KW-1185">Reference proteome</keyword>
<dbReference type="Proteomes" id="UP000602647">
    <property type="component" value="Unassembled WGS sequence"/>
</dbReference>
<dbReference type="CDD" id="cd18807">
    <property type="entry name" value="SF1_C_UvrD"/>
    <property type="match status" value="1"/>
</dbReference>
<dbReference type="GO" id="GO:0043138">
    <property type="term" value="F:3'-5' DNA helicase activity"/>
    <property type="evidence" value="ECO:0007669"/>
    <property type="project" value="UniProtKB-EC"/>
</dbReference>
<evidence type="ECO:0000256" key="10">
    <source>
        <dbReference type="ARBA" id="ARBA00048988"/>
    </source>
</evidence>
<dbReference type="Gene3D" id="3.20.20.140">
    <property type="entry name" value="Metal-dependent hydrolases"/>
    <property type="match status" value="1"/>
</dbReference>
<keyword evidence="7" id="KW-0413">Isomerase</keyword>
<keyword evidence="3 11" id="KW-0378">Hydrolase</keyword>
<dbReference type="InterPro" id="IPR014016">
    <property type="entry name" value="UvrD-like_ATP-bd"/>
</dbReference>
<evidence type="ECO:0000313" key="16">
    <source>
        <dbReference type="Proteomes" id="UP000602647"/>
    </source>
</evidence>
<evidence type="ECO:0000313" key="15">
    <source>
        <dbReference type="EMBL" id="MBC6679890.1"/>
    </source>
</evidence>
<dbReference type="GO" id="GO:0016787">
    <property type="term" value="F:hydrolase activity"/>
    <property type="evidence" value="ECO:0007669"/>
    <property type="project" value="UniProtKB-UniRule"/>
</dbReference>
<evidence type="ECO:0000256" key="5">
    <source>
        <dbReference type="ARBA" id="ARBA00022840"/>
    </source>
</evidence>
<evidence type="ECO:0000256" key="7">
    <source>
        <dbReference type="ARBA" id="ARBA00023235"/>
    </source>
</evidence>
<evidence type="ECO:0000256" key="12">
    <source>
        <dbReference type="SAM" id="MobiDB-lite"/>
    </source>
</evidence>
<dbReference type="EC" id="5.6.2.4" evidence="9"/>
<dbReference type="EMBL" id="JACRYT010000007">
    <property type="protein sequence ID" value="MBC6679890.1"/>
    <property type="molecule type" value="Genomic_DNA"/>
</dbReference>
<dbReference type="PROSITE" id="PS51217">
    <property type="entry name" value="UVRD_HELICASE_CTER"/>
    <property type="match status" value="1"/>
</dbReference>
<dbReference type="GO" id="GO:0005524">
    <property type="term" value="F:ATP binding"/>
    <property type="evidence" value="ECO:0007669"/>
    <property type="project" value="UniProtKB-UniRule"/>
</dbReference>
<dbReference type="CDD" id="cd19067">
    <property type="entry name" value="PfuEndoQ-like"/>
    <property type="match status" value="1"/>
</dbReference>
<dbReference type="InterPro" id="IPR027417">
    <property type="entry name" value="P-loop_NTPase"/>
</dbReference>
<comment type="catalytic activity">
    <reaction evidence="8">
        <text>Couples ATP hydrolysis with the unwinding of duplex DNA by translocating in the 3'-5' direction.</text>
        <dbReference type="EC" id="5.6.2.4"/>
    </reaction>
</comment>
<dbReference type="AlphaFoldDB" id="A0A923NL26"/>
<dbReference type="Gene3D" id="1.10.10.160">
    <property type="match status" value="1"/>
</dbReference>
<dbReference type="Gene3D" id="3.40.50.300">
    <property type="entry name" value="P-loop containing nucleotide triphosphate hydrolases"/>
    <property type="match status" value="3"/>
</dbReference>
<dbReference type="SUPFAM" id="SSF89550">
    <property type="entry name" value="PHP domain-like"/>
    <property type="match status" value="1"/>
</dbReference>
<reference evidence="15" key="1">
    <citation type="submission" date="2020-08" db="EMBL/GenBank/DDBJ databases">
        <title>Genome public.</title>
        <authorList>
            <person name="Liu C."/>
            <person name="Sun Q."/>
        </authorList>
    </citation>
    <scope>NUCLEOTIDE SEQUENCE</scope>
    <source>
        <strain evidence="15">BX12</strain>
    </source>
</reference>
<evidence type="ECO:0000259" key="13">
    <source>
        <dbReference type="PROSITE" id="PS51198"/>
    </source>
</evidence>
<keyword evidence="6" id="KW-0238">DNA-binding</keyword>
<comment type="caution">
    <text evidence="15">The sequence shown here is derived from an EMBL/GenBank/DDBJ whole genome shotgun (WGS) entry which is preliminary data.</text>
</comment>
<sequence>MYIADLHIHSKYSRATSRECVPEYLDLWARRKGIDLLGTGDFTHPAWRRELKDKLAPAEDGLYQLKEDFKIRDSMTADEKEPRFVVSGEISSIYKKNGKTRKVHNLILLPGLEEAEQLSRRLEAIGNIHSDGRPILGLDSRDLLEITLETCPRAIFIPAHIWTPHFSLFGAFSGFDTIEECFEDLTGHIHALETGLSSDPPMNWRLSALDSFHLVSNSDAHSPAKLGREANLLDIELSYEGLYQALQEGEGLVGTLEFFPEEGKYHMDGHRKCDLCLSPVQTSQYGGRCPVCGKKITIGVLHRVEQLADRQEGYEKPGARPFESLVPLPEVIAASTDKSAASVKVQRQYEAMLAELGTEFSILRDIPLEAIRSCAGPCIEEGIRRLRQGKVERIPGYDGEYGIIKIIDKEEIAELCGQVSFFESIALPAGKKKKAPEKRGTIPKEKAKEPAKESRQAPDNLRQQEAVTAEERVVAVIAGPGTGKTHTLIEKIAFLIQEKGLAPAEITALTFTKKAAEELKDRLQKKLGKRKASAVKTGTFHSICLELLKRWKGEIRLADEQQQMDAATAAIKDCGLSTSPSAFLRRISAWKSGVSELEDEPLREAACQYAKQLREDNLLDFDDLLTETLVYMEEHPQEPALGEGGWLLVDEFQDVSLPQYRLIRQWAGRGKALFVIGDPDQCIYGFRGAVPQVFRRLKEDHPDLREIRLELNYRSTPEILENAVSVINRASGAPRQLKALRDSGKKTRLVTAANDLQEAIYIAKEINQMTGGMDMMDVQRFAAGRETHRSFGDIAVLYRTHHQARLLESCLRKESIPCVVTGKDPFLQEKAVKETIHFFRALLEGDREQMEAVSSRLFAENPRQTGQYLAERFLPRLETERPSALLRDWAEQTGLKPRARMDRLGEMAVFYDRMDEFLDNLLLGEEQDIRRSTAGEQYRSGAVSLMTFHGAKGLEFPVVFLCGVKEGVIPLESADPEEERRLFYVGMTRAKEELILTTGNPPSEFLEDLPLFGIEREETLKKKENEGVQLDFFHL</sequence>
<proteinExistence type="inferred from homology"/>
<dbReference type="InterPro" id="IPR016195">
    <property type="entry name" value="Pol/histidinol_Pase-like"/>
</dbReference>
<dbReference type="InterPro" id="IPR014017">
    <property type="entry name" value="DNA_helicase_UvrD-like_C"/>
</dbReference>
<dbReference type="Gene3D" id="1.10.486.10">
    <property type="entry name" value="PCRA, domain 4"/>
    <property type="match status" value="2"/>
</dbReference>
<evidence type="ECO:0000256" key="9">
    <source>
        <dbReference type="ARBA" id="ARBA00034808"/>
    </source>
</evidence>
<dbReference type="Pfam" id="PF13361">
    <property type="entry name" value="UvrD_C"/>
    <property type="match status" value="2"/>
</dbReference>
<evidence type="ECO:0000259" key="14">
    <source>
        <dbReference type="PROSITE" id="PS51217"/>
    </source>
</evidence>
<evidence type="ECO:0000256" key="11">
    <source>
        <dbReference type="PROSITE-ProRule" id="PRU00560"/>
    </source>
</evidence>
<gene>
    <name evidence="15" type="ORF">H9L42_08620</name>
</gene>
<evidence type="ECO:0000256" key="1">
    <source>
        <dbReference type="ARBA" id="ARBA00009922"/>
    </source>
</evidence>
<evidence type="ECO:0000256" key="3">
    <source>
        <dbReference type="ARBA" id="ARBA00022801"/>
    </source>
</evidence>
<comment type="catalytic activity">
    <reaction evidence="10">
        <text>ATP + H2O = ADP + phosphate + H(+)</text>
        <dbReference type="Rhea" id="RHEA:13065"/>
        <dbReference type="ChEBI" id="CHEBI:15377"/>
        <dbReference type="ChEBI" id="CHEBI:15378"/>
        <dbReference type="ChEBI" id="CHEBI:30616"/>
        <dbReference type="ChEBI" id="CHEBI:43474"/>
        <dbReference type="ChEBI" id="CHEBI:456216"/>
        <dbReference type="EC" id="5.6.2.4"/>
    </reaction>
</comment>
<protein>
    <recommendedName>
        <fullName evidence="9">DNA 3'-5' helicase</fullName>
        <ecNumber evidence="9">5.6.2.4</ecNumber>
    </recommendedName>
</protein>